<protein>
    <recommendedName>
        <fullName evidence="1">DUF5659 domain-containing protein</fullName>
    </recommendedName>
</protein>
<dbReference type="Proteomes" id="UP000034492">
    <property type="component" value="Unassembled WGS sequence"/>
</dbReference>
<organism evidence="2 3">
    <name type="scientific">Candidatus Daviesbacteria bacterium GW2011_GWB1_36_5</name>
    <dbReference type="NCBI Taxonomy" id="1618426"/>
    <lineage>
        <taxon>Bacteria</taxon>
        <taxon>Candidatus Daviesiibacteriota</taxon>
    </lineage>
</organism>
<sequence>MSDHFLTKDLQLAGLLYAKGAGFIGVNRSGRLCWFVFENHGVCEKLQQQFFSKSVDVNAKEYADALRTLKDLVFANEQ</sequence>
<gene>
    <name evidence="2" type="ORF">US19_C0018G0029</name>
</gene>
<accession>A0A0G0ETM4</accession>
<evidence type="ECO:0000259" key="1">
    <source>
        <dbReference type="Pfam" id="PF18903"/>
    </source>
</evidence>
<dbReference type="EMBL" id="LBSA01000018">
    <property type="protein sequence ID" value="KKQ08912.1"/>
    <property type="molecule type" value="Genomic_DNA"/>
</dbReference>
<dbReference type="Pfam" id="PF18903">
    <property type="entry name" value="DUF5659"/>
    <property type="match status" value="1"/>
</dbReference>
<reference evidence="2 3" key="1">
    <citation type="journal article" date="2015" name="Nature">
        <title>rRNA introns, odd ribosomes, and small enigmatic genomes across a large radiation of phyla.</title>
        <authorList>
            <person name="Brown C.T."/>
            <person name="Hug L.A."/>
            <person name="Thomas B.C."/>
            <person name="Sharon I."/>
            <person name="Castelle C.J."/>
            <person name="Singh A."/>
            <person name="Wilkins M.J."/>
            <person name="Williams K.H."/>
            <person name="Banfield J.F."/>
        </authorList>
    </citation>
    <scope>NUCLEOTIDE SEQUENCE [LARGE SCALE GENOMIC DNA]</scope>
</reference>
<dbReference type="InterPro" id="IPR043718">
    <property type="entry name" value="DUF5659"/>
</dbReference>
<feature type="domain" description="DUF5659" evidence="1">
    <location>
        <begin position="4"/>
        <end position="73"/>
    </location>
</feature>
<evidence type="ECO:0000313" key="2">
    <source>
        <dbReference type="EMBL" id="KKQ08912.1"/>
    </source>
</evidence>
<evidence type="ECO:0000313" key="3">
    <source>
        <dbReference type="Proteomes" id="UP000034492"/>
    </source>
</evidence>
<proteinExistence type="predicted"/>
<name>A0A0G0ETM4_9BACT</name>
<dbReference type="AlphaFoldDB" id="A0A0G0ETM4"/>
<comment type="caution">
    <text evidence="2">The sequence shown here is derived from an EMBL/GenBank/DDBJ whole genome shotgun (WGS) entry which is preliminary data.</text>
</comment>